<keyword evidence="5" id="KW-0539">Nucleus</keyword>
<dbReference type="SUPFAM" id="SSF46785">
    <property type="entry name" value="Winged helix' DNA-binding domain"/>
    <property type="match status" value="1"/>
</dbReference>
<dbReference type="Gramene" id="Psat01G0000700-T2">
    <property type="protein sequence ID" value="KAI5440335.1"/>
    <property type="gene ID" value="KIW84_010007"/>
</dbReference>
<comment type="subcellular location">
    <subcellularLocation>
        <location evidence="1">Nucleus</location>
    </subcellularLocation>
</comment>
<dbReference type="InterPro" id="IPR044210">
    <property type="entry name" value="Tfc3-like"/>
</dbReference>
<feature type="domain" description="DUF7599" evidence="10">
    <location>
        <begin position="210"/>
        <end position="292"/>
    </location>
</feature>
<dbReference type="Pfam" id="PF24658">
    <property type="entry name" value="DUF7647"/>
    <property type="match status" value="1"/>
</dbReference>
<dbReference type="InterPro" id="IPR056063">
    <property type="entry name" value="DUF7646"/>
</dbReference>
<dbReference type="EMBL" id="JAMSHJ010000001">
    <property type="protein sequence ID" value="KAI5440334.1"/>
    <property type="molecule type" value="Genomic_DNA"/>
</dbReference>
<dbReference type="Pfam" id="PF04182">
    <property type="entry name" value="B-block_TFIIIC"/>
    <property type="match status" value="1"/>
</dbReference>
<evidence type="ECO:0000259" key="9">
    <source>
        <dbReference type="Pfam" id="PF24101"/>
    </source>
</evidence>
<feature type="domain" description="DUF7647" evidence="13">
    <location>
        <begin position="689"/>
        <end position="866"/>
    </location>
</feature>
<protein>
    <recommendedName>
        <fullName evidence="16">B-block binding subunit of TFIIIC</fullName>
    </recommendedName>
</protein>
<sequence>MDSVLNAALEEICSQVEHGLTLQSLWSKLHSSHSSPLTTSFQKSVFTNLLRIPTLRFDPPNPKFDANHGNIKIFPQQTLANNFVGLYDPQLLQQAQLRVLHLLANAKHDGITQTQLSKLLKIDPNNFHYVLRSLECKGLIVKRSALEKKKQIGGISTSSSYVPTNISTNLVYLRRYAKSIAEHQRFELQITQFNNPDQKSELQTNVVLADYEPQIKAISDKLANANGKVLPVTVIKKDLGYSGSRPKQRAWRQIAHRLKTHHIVEQFDAKVNGKIEPCMRLLDPITTGSGKEDKKSDSGSISQVNDQFVELPIEHQVFDMVDTAGSDGISIKEICDRLQIDLKKNHLRLVNLCYRFGMRAQEELCDKAKTIRVWTSRNFNPELEVSLIHKLDENKVLDQHVPDSSSKIITESESSTFKGELVGPDQLEDIGAGSKLLCASTNNVETPTNLQDSALDQRGTISHSKPVSLPRGANSVLSEASYDVSTQFTPGAYPRYSSLSITSDSTKRAIRILEKLKDERFVLRPELNRWLNTFEKNKSKKVDRKTIDRILAILQEQGQCKCITVHSPVIAEYSRTTDCVVIMHPSLSLSPELFDEMRDKVRSFNTFIRSKSIRPRKNDESIPVMEDIQKVQSDRVPGRQAEVAEAMRANGFILSKMIRAKLLHCFLWDYLHKSESHSDTLSSNGLDDNPHSSSKLFSLDAAIKAIPLELFLQVAGSTKKYEEMIDKCKMGLCLADLPPNEYKCLIDTLATGRLSLVIDTLRRLKLIRMITSQSTDGVKTPHSLTHMMELRPYIEEPLSNDEASLSFMSHDLRPRIRHDFILFNRYAVDEYWRTLEYCYAAANKKAALYAFPGSVVHEVFRFRSWASNRVMTAEQRAELLKHVSKHDLTEKISYKDCEKIAKDLNLTLEQVLSMYYSKRRQCLNQLNAEESENNSLQRKGNSSYRRKKDFPEFRPSKYARIDADVMGKHIDEQHNMDIHSKELVTHVQEFEEGNHEIEGSQDCSPSINQCILTSMTAMRPPRQSRFIWSDKTDRQLVIQYVRHRAVLGANYHRIDWTSLTDLPSAPSACRRRMSLLNGNLRFRKAVNKLCSMLSERYAKQLEKSQNLSSNKDDCRLFVQSQSSKGVHNSFSPDVEIQKGSLNGEAWDDFENKSIKAALEEILRCKMMAKLDASSQNVQSQYEDWNRYESQENKKTTLAVHSEIIQSHHGKPQTFSSQRSRLDMKISKFLNNRPSIYGQVYESLAVSNAVELFKLVFLSTATSPQAPNLLADILRRYSEHDLLAAFNYLREKKIMVGGNNSRFELSQRFLHSVSQSPFPFETGKQAVKFSAWLKERDKDLNVMGTDLAEDLQCGETFHLFALISSGELSISPSLPTNGVGEADDLRSGKRKSDASGSSFSDKAKKSKSSFGTEGEIISRREKGFPGIIVSVHRTAVSRADILDLFKENDNNNNDQHFEGNFQVNTAQSSNYSFTDHMLETVDSCDQVPENKSHIESPWEAMAEYVRRLMTVPSDQEQECAVCAEVFMVVYAAIMKAGDQGLSMGEISQAINLPGADVDGLVVDALQAFGKAIKVNAYDSVRIVDAPYRHKYFLTAEPCFHPVQPSSNKTDKESDNTCKLYKSEESGSAAVDVLRERNTGLDNVHKVTILNLPHMDVDHEKQACDKNEGSMQIRFGPSRRDHEKEIVKFSSGELCMPILPWVNGDGTINSVVFKGLKRRVLGIVMQNPGILEEDILRQMHVLNPQSCRTLLELMALDKHLILRKMYQRKFGGGPSMLQNLIGSKSSQEKWICADHFFANPTSTSLL</sequence>
<evidence type="ECO:0000259" key="13">
    <source>
        <dbReference type="Pfam" id="PF24658"/>
    </source>
</evidence>
<evidence type="ECO:0000259" key="7">
    <source>
        <dbReference type="Pfam" id="PF04182"/>
    </source>
</evidence>
<dbReference type="Proteomes" id="UP001058974">
    <property type="component" value="Chromosome 1"/>
</dbReference>
<dbReference type="InterPro" id="IPR056062">
    <property type="entry name" value="DUF7645"/>
</dbReference>
<accession>A0A9D5BDQ0</accession>
<keyword evidence="4" id="KW-0804">Transcription</keyword>
<evidence type="ECO:0000313" key="14">
    <source>
        <dbReference type="EMBL" id="KAI5440334.1"/>
    </source>
</evidence>
<keyword evidence="15" id="KW-1185">Reference proteome</keyword>
<evidence type="ECO:0000256" key="1">
    <source>
        <dbReference type="ARBA" id="ARBA00004123"/>
    </source>
</evidence>
<dbReference type="GO" id="GO:0006384">
    <property type="term" value="P:transcription initiation at RNA polymerase III promoter"/>
    <property type="evidence" value="ECO:0007669"/>
    <property type="project" value="InterPro"/>
</dbReference>
<feature type="domain" description="B-block binding subunit of TFIIIC" evidence="7">
    <location>
        <begin position="96"/>
        <end position="178"/>
    </location>
</feature>
<evidence type="ECO:0000259" key="11">
    <source>
        <dbReference type="Pfam" id="PF24655"/>
    </source>
</evidence>
<dbReference type="PANTHER" id="PTHR15180:SF1">
    <property type="entry name" value="GENERAL TRANSCRIPTION FACTOR 3C POLYPEPTIDE 1"/>
    <property type="match status" value="1"/>
</dbReference>
<dbReference type="Pfam" id="PF24538">
    <property type="entry name" value="DUF7599"/>
    <property type="match status" value="1"/>
</dbReference>
<dbReference type="InterPro" id="IPR056428">
    <property type="entry name" value="WH_GTF3C1"/>
</dbReference>
<evidence type="ECO:0008006" key="16">
    <source>
        <dbReference type="Google" id="ProtNLM"/>
    </source>
</evidence>
<evidence type="ECO:0000256" key="4">
    <source>
        <dbReference type="ARBA" id="ARBA00023163"/>
    </source>
</evidence>
<dbReference type="PANTHER" id="PTHR15180">
    <property type="entry name" value="GENERAL TRANSCRIPTION FACTOR 3C POLYPEPTIDE 1"/>
    <property type="match status" value="1"/>
</dbReference>
<dbReference type="GO" id="GO:0005634">
    <property type="term" value="C:nucleus"/>
    <property type="evidence" value="ECO:0007669"/>
    <property type="project" value="UniProtKB-SubCell"/>
</dbReference>
<evidence type="ECO:0000256" key="3">
    <source>
        <dbReference type="ARBA" id="ARBA00023125"/>
    </source>
</evidence>
<dbReference type="InterPro" id="IPR056020">
    <property type="entry name" value="DUF7599"/>
</dbReference>
<dbReference type="GO" id="GO:0003677">
    <property type="term" value="F:DNA binding"/>
    <property type="evidence" value="ECO:0007669"/>
    <property type="project" value="UniProtKB-KW"/>
</dbReference>
<comment type="caution">
    <text evidence="14">The sequence shown here is derived from an EMBL/GenBank/DDBJ whole genome shotgun (WGS) entry which is preliminary data.</text>
</comment>
<name>A0A9D5BDQ0_PEA</name>
<dbReference type="Pfam" id="PF24657">
    <property type="entry name" value="DUF7646"/>
    <property type="match status" value="1"/>
</dbReference>
<dbReference type="Pfam" id="PF23704">
    <property type="entry name" value="WHD_GTF3C1_N"/>
    <property type="match status" value="1"/>
</dbReference>
<evidence type="ECO:0000256" key="5">
    <source>
        <dbReference type="ARBA" id="ARBA00023242"/>
    </source>
</evidence>
<dbReference type="Pfam" id="PF24101">
    <property type="entry name" value="WHD_GTF3C1"/>
    <property type="match status" value="1"/>
</dbReference>
<dbReference type="Gene3D" id="1.10.10.10">
    <property type="entry name" value="Winged helix-like DNA-binding domain superfamily/Winged helix DNA-binding domain"/>
    <property type="match status" value="1"/>
</dbReference>
<reference evidence="14 15" key="1">
    <citation type="journal article" date="2022" name="Nat. Genet.">
        <title>Improved pea reference genome and pan-genome highlight genomic features and evolutionary characteristics.</title>
        <authorList>
            <person name="Yang T."/>
            <person name="Liu R."/>
            <person name="Luo Y."/>
            <person name="Hu S."/>
            <person name="Wang D."/>
            <person name="Wang C."/>
            <person name="Pandey M.K."/>
            <person name="Ge S."/>
            <person name="Xu Q."/>
            <person name="Li N."/>
            <person name="Li G."/>
            <person name="Huang Y."/>
            <person name="Saxena R.K."/>
            <person name="Ji Y."/>
            <person name="Li M."/>
            <person name="Yan X."/>
            <person name="He Y."/>
            <person name="Liu Y."/>
            <person name="Wang X."/>
            <person name="Xiang C."/>
            <person name="Varshney R.K."/>
            <person name="Ding H."/>
            <person name="Gao S."/>
            <person name="Zong X."/>
        </authorList>
    </citation>
    <scope>NUCLEOTIDE SEQUENCE [LARGE SCALE GENOMIC DNA]</scope>
    <source>
        <strain evidence="14 15">cv. Zhongwan 6</strain>
    </source>
</reference>
<feature type="domain" description="DUF7646" evidence="12">
    <location>
        <begin position="302"/>
        <end position="382"/>
    </location>
</feature>
<dbReference type="InterPro" id="IPR056467">
    <property type="entry name" value="eWH_GTF3C1"/>
</dbReference>
<feature type="region of interest" description="Disordered" evidence="6">
    <location>
        <begin position="1372"/>
        <end position="1413"/>
    </location>
</feature>
<proteinExistence type="predicted"/>
<dbReference type="Gramene" id="Psat01G0000700-T1">
    <property type="protein sequence ID" value="KAI5440334.1"/>
    <property type="gene ID" value="KIW84_010007"/>
</dbReference>
<dbReference type="InterPro" id="IPR035625">
    <property type="entry name" value="Tfc3-like_eWH"/>
</dbReference>
<dbReference type="Pfam" id="PF24655">
    <property type="entry name" value="DUF7645"/>
    <property type="match status" value="1"/>
</dbReference>
<dbReference type="EMBL" id="JAMSHJ010000001">
    <property type="protein sequence ID" value="KAI5440335.1"/>
    <property type="molecule type" value="Genomic_DNA"/>
</dbReference>
<dbReference type="InterPro" id="IPR056064">
    <property type="entry name" value="DUF7647"/>
</dbReference>
<dbReference type="FunFam" id="1.10.10.10:FF:000665">
    <property type="entry name" value="Uncharacterized protein"/>
    <property type="match status" value="1"/>
</dbReference>
<dbReference type="InterPro" id="IPR036390">
    <property type="entry name" value="WH_DNA-bd_sf"/>
</dbReference>
<feature type="domain" description="DUF7645" evidence="11">
    <location>
        <begin position="867"/>
        <end position="925"/>
    </location>
</feature>
<dbReference type="Gramene" id="Psat1g003120.1">
    <property type="protein sequence ID" value="Psat1g003120.1.cds"/>
    <property type="gene ID" value="Psat1g003120"/>
</dbReference>
<feature type="compositionally biased region" description="Basic and acidic residues" evidence="6">
    <location>
        <begin position="1382"/>
        <end position="1392"/>
    </location>
</feature>
<evidence type="ECO:0000256" key="2">
    <source>
        <dbReference type="ARBA" id="ARBA00022553"/>
    </source>
</evidence>
<evidence type="ECO:0000259" key="12">
    <source>
        <dbReference type="Pfam" id="PF24657"/>
    </source>
</evidence>
<feature type="domain" description="GTF3C1 extended winged-helix" evidence="9">
    <location>
        <begin position="501"/>
        <end position="607"/>
    </location>
</feature>
<organism evidence="14 15">
    <name type="scientific">Pisum sativum</name>
    <name type="common">Garden pea</name>
    <name type="synonym">Lathyrus oleraceus</name>
    <dbReference type="NCBI Taxonomy" id="3888"/>
    <lineage>
        <taxon>Eukaryota</taxon>
        <taxon>Viridiplantae</taxon>
        <taxon>Streptophyta</taxon>
        <taxon>Embryophyta</taxon>
        <taxon>Tracheophyta</taxon>
        <taxon>Spermatophyta</taxon>
        <taxon>Magnoliopsida</taxon>
        <taxon>eudicotyledons</taxon>
        <taxon>Gunneridae</taxon>
        <taxon>Pentapetalae</taxon>
        <taxon>rosids</taxon>
        <taxon>fabids</taxon>
        <taxon>Fabales</taxon>
        <taxon>Fabaceae</taxon>
        <taxon>Papilionoideae</taxon>
        <taxon>50 kb inversion clade</taxon>
        <taxon>NPAAA clade</taxon>
        <taxon>Hologalegina</taxon>
        <taxon>IRL clade</taxon>
        <taxon>Fabeae</taxon>
        <taxon>Lathyrus</taxon>
    </lineage>
</organism>
<feature type="domain" description="General transcription factor 3C polypeptide 1 winged-helix" evidence="8">
    <location>
        <begin position="1"/>
        <end position="87"/>
    </location>
</feature>
<dbReference type="InterPro" id="IPR007309">
    <property type="entry name" value="TFIIIC_Bblock-bd"/>
</dbReference>
<keyword evidence="2" id="KW-0597">Phosphoprotein</keyword>
<evidence type="ECO:0000256" key="6">
    <source>
        <dbReference type="SAM" id="MobiDB-lite"/>
    </source>
</evidence>
<evidence type="ECO:0000259" key="10">
    <source>
        <dbReference type="Pfam" id="PF24538"/>
    </source>
</evidence>
<dbReference type="CDD" id="cd16169">
    <property type="entry name" value="Tau138_eWH"/>
    <property type="match status" value="1"/>
</dbReference>
<evidence type="ECO:0000259" key="8">
    <source>
        <dbReference type="Pfam" id="PF23704"/>
    </source>
</evidence>
<evidence type="ECO:0000313" key="15">
    <source>
        <dbReference type="Proteomes" id="UP001058974"/>
    </source>
</evidence>
<dbReference type="InterPro" id="IPR036388">
    <property type="entry name" value="WH-like_DNA-bd_sf"/>
</dbReference>
<dbReference type="GO" id="GO:0042791">
    <property type="term" value="P:5S class rRNA transcription by RNA polymerase III"/>
    <property type="evidence" value="ECO:0007669"/>
    <property type="project" value="TreeGrafter"/>
</dbReference>
<dbReference type="GO" id="GO:0000127">
    <property type="term" value="C:transcription factor TFIIIC complex"/>
    <property type="evidence" value="ECO:0007669"/>
    <property type="project" value="InterPro"/>
</dbReference>
<dbReference type="OrthoDB" id="68020at2759"/>
<gene>
    <name evidence="14" type="ORF">KIW84_010007</name>
</gene>
<keyword evidence="3" id="KW-0238">DNA-binding</keyword>